<name>A0A2D0NCL5_FLAN2</name>
<keyword evidence="2" id="KW-1185">Reference proteome</keyword>
<comment type="caution">
    <text evidence="1">The sequence shown here is derived from an EMBL/GenBank/DDBJ whole genome shotgun (WGS) entry which is preliminary data.</text>
</comment>
<organism evidence="1 2">
    <name type="scientific">Flavilitoribacter nigricans (strain ATCC 23147 / DSM 23189 / NBRC 102662 / NCIMB 1420 / SS-2)</name>
    <name type="common">Lewinella nigricans</name>
    <dbReference type="NCBI Taxonomy" id="1122177"/>
    <lineage>
        <taxon>Bacteria</taxon>
        <taxon>Pseudomonadati</taxon>
        <taxon>Bacteroidota</taxon>
        <taxon>Saprospiria</taxon>
        <taxon>Saprospirales</taxon>
        <taxon>Lewinellaceae</taxon>
        <taxon>Flavilitoribacter</taxon>
    </lineage>
</organism>
<evidence type="ECO:0000313" key="1">
    <source>
        <dbReference type="EMBL" id="PHN06254.1"/>
    </source>
</evidence>
<sequence length="182" mass="21607">MIFIGCDSPERRYKRLEKKELARNERFDDLFFGIRFGMSNQEFRDHCYEMNLQGKFKQGGQRNLIWVECKLPEEMDYPAAINFYPEFTNDTITGMNASVYYDNAVFRDGIFETDSLLLDVLALSDKWYGAGHTRIESPVFYKEDIYVKIRGNRRITIYPDISGQMINLWYQDLKSRKPNEDE</sequence>
<evidence type="ECO:0000313" key="2">
    <source>
        <dbReference type="Proteomes" id="UP000223913"/>
    </source>
</evidence>
<proteinExistence type="predicted"/>
<gene>
    <name evidence="1" type="ORF">CRP01_11800</name>
</gene>
<accession>A0A2D0NCL5</accession>
<dbReference type="EMBL" id="PDUD01000018">
    <property type="protein sequence ID" value="PHN06254.1"/>
    <property type="molecule type" value="Genomic_DNA"/>
</dbReference>
<protein>
    <submittedName>
        <fullName evidence="1">Uncharacterized protein</fullName>
    </submittedName>
</protein>
<dbReference type="AlphaFoldDB" id="A0A2D0NCL5"/>
<reference evidence="1 2" key="1">
    <citation type="submission" date="2017-10" db="EMBL/GenBank/DDBJ databases">
        <title>The draft genome sequence of Lewinella nigricans NBRC 102662.</title>
        <authorList>
            <person name="Wang K."/>
        </authorList>
    </citation>
    <scope>NUCLEOTIDE SEQUENCE [LARGE SCALE GENOMIC DNA]</scope>
    <source>
        <strain evidence="1 2">NBRC 102662</strain>
    </source>
</reference>
<dbReference type="Proteomes" id="UP000223913">
    <property type="component" value="Unassembled WGS sequence"/>
</dbReference>